<dbReference type="Proteomes" id="UP001302613">
    <property type="component" value="Chromosome"/>
</dbReference>
<organism evidence="2 3">
    <name type="scientific">Citrobacter portucalensis</name>
    <dbReference type="NCBI Taxonomy" id="1639133"/>
    <lineage>
        <taxon>Bacteria</taxon>
        <taxon>Pseudomonadati</taxon>
        <taxon>Pseudomonadota</taxon>
        <taxon>Gammaproteobacteria</taxon>
        <taxon>Enterobacterales</taxon>
        <taxon>Enterobacteriaceae</taxon>
        <taxon>Citrobacter</taxon>
        <taxon>Citrobacter freundii complex</taxon>
    </lineage>
</organism>
<proteinExistence type="predicted"/>
<keyword evidence="1" id="KW-0732">Signal</keyword>
<dbReference type="EMBL" id="CP136601">
    <property type="protein sequence ID" value="WOH45335.1"/>
    <property type="molecule type" value="Genomic_DNA"/>
</dbReference>
<name>A0ABZ0H4X3_9ENTR</name>
<feature type="signal peptide" evidence="1">
    <location>
        <begin position="1"/>
        <end position="23"/>
    </location>
</feature>
<evidence type="ECO:0000313" key="2">
    <source>
        <dbReference type="EMBL" id="WOH45335.1"/>
    </source>
</evidence>
<gene>
    <name evidence="2" type="ORF">RY846_09300</name>
</gene>
<feature type="chain" id="PRO_5045191067" evidence="1">
    <location>
        <begin position="24"/>
        <end position="138"/>
    </location>
</feature>
<evidence type="ECO:0000256" key="1">
    <source>
        <dbReference type="SAM" id="SignalP"/>
    </source>
</evidence>
<sequence>MKIKLLKTMIFVFVASISGNAISSTEKTIVRDCTKAAGVEQNIYEKKYIQTMNEGRNVKSQDFELISPTTKMNQVKMFSNACILAFRASNNGIEKSTYSDYLLEQIYTQTGISEVDYSWFKPVFIKMIDTGYKLSDEK</sequence>
<evidence type="ECO:0000313" key="3">
    <source>
        <dbReference type="Proteomes" id="UP001302613"/>
    </source>
</evidence>
<protein>
    <submittedName>
        <fullName evidence="2">Uncharacterized protein</fullName>
    </submittedName>
</protein>
<keyword evidence="3" id="KW-1185">Reference proteome</keyword>
<dbReference type="RefSeq" id="WP_326926070.1">
    <property type="nucleotide sequence ID" value="NZ_CP136601.1"/>
</dbReference>
<reference evidence="2 3" key="1">
    <citation type="submission" date="2023-10" db="EMBL/GenBank/DDBJ databases">
        <title>SFO-1, KPC-2, NDM-1 were first reported in Portuguese citrobacter collected clinically.</title>
        <authorList>
            <person name="Guo K."/>
        </authorList>
    </citation>
    <scope>NUCLEOTIDE SEQUENCE [LARGE SCALE GENOMIC DNA]</scope>
    <source>
        <strain evidence="2 3">L2724hy</strain>
    </source>
</reference>
<accession>A0ABZ0H4X3</accession>